<dbReference type="PANTHER" id="PTHR12341">
    <property type="entry name" value="5'-&gt;3' EXORIBONUCLEASE"/>
    <property type="match status" value="1"/>
</dbReference>
<reference evidence="6" key="1">
    <citation type="journal article" date="2020" name="Nature">
        <title>Giant virus diversity and host interactions through global metagenomics.</title>
        <authorList>
            <person name="Schulz F."/>
            <person name="Roux S."/>
            <person name="Paez-Espino D."/>
            <person name="Jungbluth S."/>
            <person name="Walsh D.A."/>
            <person name="Denef V.J."/>
            <person name="McMahon K.D."/>
            <person name="Konstantinidis K.T."/>
            <person name="Eloe-Fadrosh E.A."/>
            <person name="Kyrpides N.C."/>
            <person name="Woyke T."/>
        </authorList>
    </citation>
    <scope>NUCLEOTIDE SEQUENCE</scope>
    <source>
        <strain evidence="6">GVMAG-M-3300023184-161</strain>
    </source>
</reference>
<evidence type="ECO:0000256" key="1">
    <source>
        <dbReference type="ARBA" id="ARBA00022722"/>
    </source>
</evidence>
<proteinExistence type="predicted"/>
<feature type="domain" description="Xrn1 helical" evidence="5">
    <location>
        <begin position="389"/>
        <end position="536"/>
    </location>
</feature>
<evidence type="ECO:0000313" key="6">
    <source>
        <dbReference type="EMBL" id="QHT82462.1"/>
    </source>
</evidence>
<feature type="domain" description="Xrn1 N-terminal" evidence="4">
    <location>
        <begin position="1"/>
        <end position="211"/>
    </location>
</feature>
<sequence length="543" mass="63902">MGIPSYFSHFVKRHRQIIKPMCQITNRINNLYLDCNGIIYEAVNIDRTNKNEESIIKYVCDKIAFHIKTLKPSNNVFIAFDGVAPIAKMNQQRNRRYLSWYQNKIIREKKHTSGEKVWDTSAITPGTLFMSKLTSAINSTFTRPYEFDITRFIISCSDKVGEGEHKIFEYIRDNKEYHSETVTVIYGLDADLIMLSLNHLHICKYIYLFRETPEFIQSLDKTLSPNEKYLLDISEFGKNIVEEFTPTKVELQDGLCDLVNVLNLKNPNNKIHDYIFIFFLLGNDFLPHFPALNIRTTGIDTLLKAYKLKFVDANKTIIEDGEIVWRRVYEYIDHLKDSELGNIKYEYITRDRLTKKLKSDSLIISENEIENKLNNSPMLFRDTERFIDPWNCGWEHRYYNSLLKTSLSDAEQISKNYLEGLEWTFKYYNVGCINWRWSYNYAYPPLLSDLLKIIPRTNDANVTIREGVLNKPVSPNTQLGYVLPKNSLWLIPNNIGISLLEIRPGWYKEDCNFKWSFCKYFWESHVDLPHINFSELENTIDNL</sequence>
<dbReference type="GO" id="GO:0005634">
    <property type="term" value="C:nucleus"/>
    <property type="evidence" value="ECO:0007669"/>
    <property type="project" value="TreeGrafter"/>
</dbReference>
<dbReference type="Gene3D" id="3.40.50.12390">
    <property type="match status" value="1"/>
</dbReference>
<dbReference type="PANTHER" id="PTHR12341:SF29">
    <property type="entry name" value="EXONUCLEASE XRNC, PUTATIVE-RELATED"/>
    <property type="match status" value="1"/>
</dbReference>
<evidence type="ECO:0000259" key="4">
    <source>
        <dbReference type="Pfam" id="PF03159"/>
    </source>
</evidence>
<dbReference type="AlphaFoldDB" id="A0A6C0HP73"/>
<dbReference type="GO" id="GO:0000956">
    <property type="term" value="P:nuclear-transcribed mRNA catabolic process"/>
    <property type="evidence" value="ECO:0007669"/>
    <property type="project" value="TreeGrafter"/>
</dbReference>
<dbReference type="InterPro" id="IPR027073">
    <property type="entry name" value="5_3_exoribonuclease"/>
</dbReference>
<evidence type="ECO:0000256" key="2">
    <source>
        <dbReference type="ARBA" id="ARBA00022801"/>
    </source>
</evidence>
<evidence type="ECO:0000256" key="3">
    <source>
        <dbReference type="ARBA" id="ARBA00022839"/>
    </source>
</evidence>
<protein>
    <recommendedName>
        <fullName evidence="7">Xrn1 N-terminal domain-containing protein</fullName>
    </recommendedName>
</protein>
<evidence type="ECO:0000259" key="5">
    <source>
        <dbReference type="Pfam" id="PF17846"/>
    </source>
</evidence>
<dbReference type="GO" id="GO:0004534">
    <property type="term" value="F:5'-3' RNA exonuclease activity"/>
    <property type="evidence" value="ECO:0007669"/>
    <property type="project" value="TreeGrafter"/>
</dbReference>
<organism evidence="6">
    <name type="scientific">viral metagenome</name>
    <dbReference type="NCBI Taxonomy" id="1070528"/>
    <lineage>
        <taxon>unclassified sequences</taxon>
        <taxon>metagenomes</taxon>
        <taxon>organismal metagenomes</taxon>
    </lineage>
</organism>
<dbReference type="EMBL" id="MN740001">
    <property type="protein sequence ID" value="QHT82462.1"/>
    <property type="molecule type" value="Genomic_DNA"/>
</dbReference>
<dbReference type="InterPro" id="IPR004859">
    <property type="entry name" value="Xrn1_N"/>
</dbReference>
<dbReference type="Pfam" id="PF17846">
    <property type="entry name" value="XRN_M"/>
    <property type="match status" value="2"/>
</dbReference>
<keyword evidence="3" id="KW-0269">Exonuclease</keyword>
<dbReference type="Pfam" id="PF03159">
    <property type="entry name" value="XRN_N"/>
    <property type="match status" value="1"/>
</dbReference>
<keyword evidence="2" id="KW-0378">Hydrolase</keyword>
<name>A0A6C0HP73_9ZZZZ</name>
<dbReference type="InterPro" id="IPR041412">
    <property type="entry name" value="Xrn1_helical"/>
</dbReference>
<dbReference type="GO" id="GO:0003723">
    <property type="term" value="F:RNA binding"/>
    <property type="evidence" value="ECO:0007669"/>
    <property type="project" value="TreeGrafter"/>
</dbReference>
<accession>A0A6C0HP73</accession>
<keyword evidence="1" id="KW-0540">Nuclease</keyword>
<feature type="domain" description="Xrn1 helical" evidence="5">
    <location>
        <begin position="268"/>
        <end position="364"/>
    </location>
</feature>
<evidence type="ECO:0008006" key="7">
    <source>
        <dbReference type="Google" id="ProtNLM"/>
    </source>
</evidence>